<evidence type="ECO:0000259" key="1">
    <source>
        <dbReference type="PROSITE" id="PS50097"/>
    </source>
</evidence>
<dbReference type="SMART" id="SM00225">
    <property type="entry name" value="BTB"/>
    <property type="match status" value="2"/>
</dbReference>
<accession>J4H598</accession>
<dbReference type="Proteomes" id="UP000006352">
    <property type="component" value="Unassembled WGS sequence"/>
</dbReference>
<gene>
    <name evidence="2" type="ORF">FIBRA_08621</name>
</gene>
<reference evidence="2 3" key="1">
    <citation type="journal article" date="2012" name="Appl. Environ. Microbiol.">
        <title>Short-read sequencing for genomic analysis of the brown rot fungus Fibroporia radiculosa.</title>
        <authorList>
            <person name="Tang J.D."/>
            <person name="Perkins A.D."/>
            <person name="Sonstegard T.S."/>
            <person name="Schroeder S.G."/>
            <person name="Burgess S.C."/>
            <person name="Diehl S.V."/>
        </authorList>
    </citation>
    <scope>NUCLEOTIDE SEQUENCE [LARGE SCALE GENOMIC DNA]</scope>
    <source>
        <strain evidence="2 3">TFFH 294</strain>
    </source>
</reference>
<feature type="domain" description="BTB" evidence="1">
    <location>
        <begin position="223"/>
        <end position="300"/>
    </location>
</feature>
<feature type="domain" description="BTB" evidence="1">
    <location>
        <begin position="21"/>
        <end position="84"/>
    </location>
</feature>
<dbReference type="EMBL" id="HE797305">
    <property type="protein sequence ID" value="CCM06364.1"/>
    <property type="molecule type" value="Genomic_DNA"/>
</dbReference>
<dbReference type="PANTHER" id="PTHR24413">
    <property type="entry name" value="SPECKLE-TYPE POZ PROTEIN"/>
    <property type="match status" value="1"/>
</dbReference>
<dbReference type="InterPro" id="IPR000210">
    <property type="entry name" value="BTB/POZ_dom"/>
</dbReference>
<evidence type="ECO:0000313" key="3">
    <source>
        <dbReference type="Proteomes" id="UP000006352"/>
    </source>
</evidence>
<dbReference type="SUPFAM" id="SSF54695">
    <property type="entry name" value="POZ domain"/>
    <property type="match status" value="2"/>
</dbReference>
<organism evidence="2 3">
    <name type="scientific">Fibroporia radiculosa</name>
    <dbReference type="NCBI Taxonomy" id="599839"/>
    <lineage>
        <taxon>Eukaryota</taxon>
        <taxon>Fungi</taxon>
        <taxon>Dikarya</taxon>
        <taxon>Basidiomycota</taxon>
        <taxon>Agaricomycotina</taxon>
        <taxon>Agaricomycetes</taxon>
        <taxon>Polyporales</taxon>
        <taxon>Fibroporiaceae</taxon>
        <taxon>Fibroporia</taxon>
    </lineage>
</organism>
<dbReference type="OrthoDB" id="3164835at2759"/>
<dbReference type="InParanoid" id="J4H598"/>
<dbReference type="GeneID" id="24101264"/>
<protein>
    <recommendedName>
        <fullName evidence="1">BTB domain-containing protein</fullName>
    </recommendedName>
</protein>
<dbReference type="PROSITE" id="PS50097">
    <property type="entry name" value="BTB"/>
    <property type="match status" value="2"/>
</dbReference>
<dbReference type="STRING" id="599839.J4H598"/>
<sequence length="505" mass="56947">MICESDPLSSSLAPQFNRPDADVILRSSDGIRFHVHRLVLVMASPFFEDMFHLPVPHNENQSDRPIIDVSEDRATLDILLRVIYPVADLLVTTVDQARPVLEAALKYDMIAVKQFAMRMLETFLPAEPLRVYAIAARHGLVHLAKAAAMEAVRQNTVPGVYVPEFENLPAGCYHRLLQYQLRSTDLTTFDFCRPESNATPAGPSGEVDFTERDAPSPFDALDADVVMVAIDNMRFHVYGKVIALASPVWRDLIQKESLENSLDDDARAERTPIVIQMSEHSDILWMLLQLVYPSGTAAPNDPSILPSLYDAAEKYQIERASHFCLREWATFAALDPLSSYLHASSRGLKEQAIHSARSLLSRTYHDLVKIYVGTLEAVPTGPYYRLLQFHIKCSQAAIVFLGGQKYRELEASSSFDVVKCSDSCSYSYNKQTPKWYSPYVNRARYILEIRPSVPAFRLETFELVVKEMKCLSCMMRIKEVLAFCSAFEDAVDKVISEVSTDILFN</sequence>
<dbReference type="RefSeq" id="XP_012185647.1">
    <property type="nucleotide sequence ID" value="XM_012330257.1"/>
</dbReference>
<proteinExistence type="predicted"/>
<dbReference type="AlphaFoldDB" id="J4H598"/>
<dbReference type="HOGENOM" id="CLU_034203_1_0_1"/>
<keyword evidence="3" id="KW-1185">Reference proteome</keyword>
<dbReference type="InterPro" id="IPR011333">
    <property type="entry name" value="SKP1/BTB/POZ_sf"/>
</dbReference>
<evidence type="ECO:0000313" key="2">
    <source>
        <dbReference type="EMBL" id="CCM06364.1"/>
    </source>
</evidence>
<dbReference type="Pfam" id="PF00651">
    <property type="entry name" value="BTB"/>
    <property type="match status" value="2"/>
</dbReference>
<dbReference type="CDD" id="cd18186">
    <property type="entry name" value="BTB_POZ_ZBTB_KLHL-like"/>
    <property type="match status" value="1"/>
</dbReference>
<dbReference type="Gene3D" id="3.30.710.10">
    <property type="entry name" value="Potassium Channel Kv1.1, Chain A"/>
    <property type="match status" value="2"/>
</dbReference>
<name>J4H598_9APHY</name>